<dbReference type="AlphaFoldDB" id="A0AA87WGS6"/>
<keyword evidence="1" id="KW-0472">Membrane</keyword>
<name>A0AA87WGS6_9BRAD</name>
<reference evidence="2" key="1">
    <citation type="journal article" date="2014" name="Int. J. Syst. Evol. Microbiol.">
        <title>Complete genome sequence of Corynebacterium casei LMG S-19264T (=DSM 44701T), isolated from a smear-ripened cheese.</title>
        <authorList>
            <consortium name="US DOE Joint Genome Institute (JGI-PGF)"/>
            <person name="Walter F."/>
            <person name="Albersmeier A."/>
            <person name="Kalinowski J."/>
            <person name="Ruckert C."/>
        </authorList>
    </citation>
    <scope>NUCLEOTIDE SEQUENCE</scope>
    <source>
        <strain evidence="2">CGMCC 1.15034</strain>
    </source>
</reference>
<dbReference type="Proteomes" id="UP000625079">
    <property type="component" value="Unassembled WGS sequence"/>
</dbReference>
<sequence>MFLGSASASAIAMEVLLQVWRFGCSSRVVLFVAVGLGQRTLVLYLIQGAVFRLMDFISFERPFELSVRIAIAAALGAGIVVIAAAIQWIVRGLRRIWECRRSATRIAIGRVASVWDRSV</sequence>
<evidence type="ECO:0000313" key="3">
    <source>
        <dbReference type="Proteomes" id="UP000625079"/>
    </source>
</evidence>
<reference evidence="2" key="2">
    <citation type="submission" date="2022-12" db="EMBL/GenBank/DDBJ databases">
        <authorList>
            <person name="Sun Q."/>
            <person name="Zhou Y."/>
        </authorList>
    </citation>
    <scope>NUCLEOTIDE SEQUENCE</scope>
    <source>
        <strain evidence="2">CGMCC 1.15034</strain>
    </source>
</reference>
<feature type="transmembrane region" description="Helical" evidence="1">
    <location>
        <begin position="28"/>
        <end position="47"/>
    </location>
</feature>
<dbReference type="EMBL" id="BMHC01000040">
    <property type="protein sequence ID" value="GGI34209.1"/>
    <property type="molecule type" value="Genomic_DNA"/>
</dbReference>
<protein>
    <submittedName>
        <fullName evidence="2">Uncharacterized protein</fullName>
    </submittedName>
</protein>
<evidence type="ECO:0000256" key="1">
    <source>
        <dbReference type="SAM" id="Phobius"/>
    </source>
</evidence>
<accession>A0AA87WGS6</accession>
<keyword evidence="1" id="KW-1133">Transmembrane helix</keyword>
<feature type="transmembrane region" description="Helical" evidence="1">
    <location>
        <begin position="67"/>
        <end position="90"/>
    </location>
</feature>
<comment type="caution">
    <text evidence="2">The sequence shown here is derived from an EMBL/GenBank/DDBJ whole genome shotgun (WGS) entry which is preliminary data.</text>
</comment>
<organism evidence="2 3">
    <name type="scientific">Bradyrhizobium guangdongense</name>
    <dbReference type="NCBI Taxonomy" id="1325090"/>
    <lineage>
        <taxon>Bacteria</taxon>
        <taxon>Pseudomonadati</taxon>
        <taxon>Pseudomonadota</taxon>
        <taxon>Alphaproteobacteria</taxon>
        <taxon>Hyphomicrobiales</taxon>
        <taxon>Nitrobacteraceae</taxon>
        <taxon>Bradyrhizobium</taxon>
    </lineage>
</organism>
<evidence type="ECO:0000313" key="2">
    <source>
        <dbReference type="EMBL" id="GGI34209.1"/>
    </source>
</evidence>
<keyword evidence="1" id="KW-0812">Transmembrane</keyword>
<proteinExistence type="predicted"/>
<gene>
    <name evidence="2" type="ORF">GCM10010987_78260</name>
</gene>